<dbReference type="Proteomes" id="UP000574390">
    <property type="component" value="Unassembled WGS sequence"/>
</dbReference>
<dbReference type="AlphaFoldDB" id="A0A7J6STL9"/>
<reference evidence="2 3" key="1">
    <citation type="submission" date="2020-04" db="EMBL/GenBank/DDBJ databases">
        <title>Perkinsus olseni comparative genomics.</title>
        <authorList>
            <person name="Bogema D.R."/>
        </authorList>
    </citation>
    <scope>NUCLEOTIDE SEQUENCE [LARGE SCALE GENOMIC DNA]</scope>
    <source>
        <strain evidence="2">ATCC PRA-205</strain>
    </source>
</reference>
<gene>
    <name evidence="2" type="ORF">FOZ62_014982</name>
</gene>
<evidence type="ECO:0000313" key="3">
    <source>
        <dbReference type="Proteomes" id="UP000574390"/>
    </source>
</evidence>
<dbReference type="EMBL" id="JABANM010012277">
    <property type="protein sequence ID" value="KAF4736289.1"/>
    <property type="molecule type" value="Genomic_DNA"/>
</dbReference>
<name>A0A7J6STL9_PEROL</name>
<proteinExistence type="predicted"/>
<evidence type="ECO:0000256" key="1">
    <source>
        <dbReference type="SAM" id="SignalP"/>
    </source>
</evidence>
<keyword evidence="1" id="KW-0732">Signal</keyword>
<accession>A0A7J6STL9</accession>
<organism evidence="2 3">
    <name type="scientific">Perkinsus olseni</name>
    <name type="common">Perkinsus atlanticus</name>
    <dbReference type="NCBI Taxonomy" id="32597"/>
    <lineage>
        <taxon>Eukaryota</taxon>
        <taxon>Sar</taxon>
        <taxon>Alveolata</taxon>
        <taxon>Perkinsozoa</taxon>
        <taxon>Perkinsea</taxon>
        <taxon>Perkinsida</taxon>
        <taxon>Perkinsidae</taxon>
        <taxon>Perkinsus</taxon>
    </lineage>
</organism>
<sequence length="373" mass="41667">MRVLKPLLFFLVTPPVTGGPLKLPTGIYKNRDPAVGLGELRTVLLQARESEAGSNSEVRLKMSGSFPHYDVVMAMTDYCTVRSTTWSYQYSLPRSISSRECVTFMPATEDEKNKLVHALMFMYGDLGIPTVKRMDIKKRITICKVGKRWTAYMGRAGDIRKNSVELLYPVPLEYVAQPSRLMRDAGASSASFDTARDILVGRDSHSGDFRPEPTVLPKAGTLVNEHDKKELDGLSFQITRTASGRPRGQLTLYVMSEQRIEPIIADPYINYTDDMPPFRSATLSLPSLPLLYSAGDECWRLIADDDDENVLEDSLVAASLVFGLSVLSIRDIGLCFLNSVWQLQLGESNHDMTMSVTHVVLVYCMLVEACYSR</sequence>
<feature type="chain" id="PRO_5029810913" evidence="1">
    <location>
        <begin position="19"/>
        <end position="373"/>
    </location>
</feature>
<feature type="signal peptide" evidence="1">
    <location>
        <begin position="1"/>
        <end position="18"/>
    </location>
</feature>
<evidence type="ECO:0000313" key="2">
    <source>
        <dbReference type="EMBL" id="KAF4736289.1"/>
    </source>
</evidence>
<comment type="caution">
    <text evidence="2">The sequence shown here is derived from an EMBL/GenBank/DDBJ whole genome shotgun (WGS) entry which is preliminary data.</text>
</comment>
<protein>
    <submittedName>
        <fullName evidence="2">Uncharacterized protein</fullName>
    </submittedName>
</protein>